<dbReference type="InterPro" id="IPR019613">
    <property type="entry name" value="DUF4198"/>
</dbReference>
<name>A0A126Q4A7_ALTMA</name>
<gene>
    <name evidence="2" type="ORF">AVL55_19055</name>
</gene>
<dbReference type="Proteomes" id="UP000063991">
    <property type="component" value="Chromosome"/>
</dbReference>
<dbReference type="PROSITE" id="PS51257">
    <property type="entry name" value="PROKAR_LIPOPROTEIN"/>
    <property type="match status" value="1"/>
</dbReference>
<dbReference type="RefSeq" id="WP_061096158.1">
    <property type="nucleotide sequence ID" value="NZ_CP014323.1"/>
</dbReference>
<dbReference type="OrthoDB" id="5943at2"/>
<dbReference type="Pfam" id="PF10670">
    <property type="entry name" value="DUF4198"/>
    <property type="match status" value="1"/>
</dbReference>
<sequence length="264" mass="29057">MKKHTLISLPLLIASCFSGAALAHVAYLKPLQFEPVRGGKVTLDASFAEQFFVPEAAITNASFEVVTPSGKLVSVEKVVDLSTRNVLEHTLEEEGTYQFSTGKRMGAIFRVYEKDGERGSMRGNEKPLPEGAILKEHFQSVTFATTYVTKKGPSEQALAPRNDGLEIVAINHPNSLFANESFNFKVLFNGKPVTDHEVSVYQGKDQFAEESDVEKLTTNVKGQASFTPSAQDVYLMQVRLRTDAPEGADVPTYSYTTTLSFEAY</sequence>
<feature type="signal peptide" evidence="1">
    <location>
        <begin position="1"/>
        <end position="23"/>
    </location>
</feature>
<evidence type="ECO:0008006" key="4">
    <source>
        <dbReference type="Google" id="ProtNLM"/>
    </source>
</evidence>
<evidence type="ECO:0000313" key="3">
    <source>
        <dbReference type="Proteomes" id="UP000063991"/>
    </source>
</evidence>
<feature type="chain" id="PRO_5007272615" description="DUF4198 domain-containing protein" evidence="1">
    <location>
        <begin position="24"/>
        <end position="264"/>
    </location>
</feature>
<protein>
    <recommendedName>
        <fullName evidence="4">DUF4198 domain-containing protein</fullName>
    </recommendedName>
</protein>
<dbReference type="AlphaFoldDB" id="A0A126Q4A7"/>
<evidence type="ECO:0000256" key="1">
    <source>
        <dbReference type="SAM" id="SignalP"/>
    </source>
</evidence>
<reference evidence="2 3" key="1">
    <citation type="submission" date="2015-12" db="EMBL/GenBank/DDBJ databases">
        <authorList>
            <person name="Shamseldin A."/>
            <person name="Moawad H."/>
            <person name="Abd El-Rahim W.M."/>
            <person name="Sadowsky M.J."/>
        </authorList>
    </citation>
    <scope>NUCLEOTIDE SEQUENCE [LARGE SCALE GENOMIC DNA]</scope>
    <source>
        <strain evidence="2 3">D7</strain>
    </source>
</reference>
<keyword evidence="1" id="KW-0732">Signal</keyword>
<evidence type="ECO:0000313" key="2">
    <source>
        <dbReference type="EMBL" id="AMK00074.1"/>
    </source>
</evidence>
<proteinExistence type="predicted"/>
<accession>A0A126Q4A7</accession>
<organism evidence="2 3">
    <name type="scientific">Alteromonas macleodii</name>
    <name type="common">Pseudoalteromonas macleodii</name>
    <dbReference type="NCBI Taxonomy" id="28108"/>
    <lineage>
        <taxon>Bacteria</taxon>
        <taxon>Pseudomonadati</taxon>
        <taxon>Pseudomonadota</taxon>
        <taxon>Gammaproteobacteria</taxon>
        <taxon>Alteromonadales</taxon>
        <taxon>Alteromonadaceae</taxon>
        <taxon>Alteromonas/Salinimonas group</taxon>
        <taxon>Alteromonas</taxon>
    </lineage>
</organism>
<dbReference type="EMBL" id="CP014323">
    <property type="protein sequence ID" value="AMK00074.1"/>
    <property type="molecule type" value="Genomic_DNA"/>
</dbReference>